<evidence type="ECO:0000313" key="2">
    <source>
        <dbReference type="EMBL" id="GFN01483.1"/>
    </source>
</evidence>
<dbReference type="AlphaFoldDB" id="A0A7J0CG51"/>
<comment type="caution">
    <text evidence="2">The sequence shown here is derived from an EMBL/GenBank/DDBJ whole genome shotgun (WGS) entry which is preliminary data.</text>
</comment>
<dbReference type="EMBL" id="BLWD01000001">
    <property type="protein sequence ID" value="GFN01483.1"/>
    <property type="molecule type" value="Genomic_DNA"/>
</dbReference>
<protein>
    <submittedName>
        <fullName evidence="2">Uncharacterized protein</fullName>
    </submittedName>
</protein>
<evidence type="ECO:0000256" key="1">
    <source>
        <dbReference type="SAM" id="MobiDB-lite"/>
    </source>
</evidence>
<gene>
    <name evidence="2" type="ORF">Smic_00390</name>
</gene>
<organism evidence="2 3">
    <name type="scientific">Streptomyces microflavus</name>
    <name type="common">Streptomyces lipmanii</name>
    <dbReference type="NCBI Taxonomy" id="1919"/>
    <lineage>
        <taxon>Bacteria</taxon>
        <taxon>Bacillati</taxon>
        <taxon>Actinomycetota</taxon>
        <taxon>Actinomycetes</taxon>
        <taxon>Kitasatosporales</taxon>
        <taxon>Streptomycetaceae</taxon>
        <taxon>Streptomyces</taxon>
    </lineage>
</organism>
<reference evidence="2 3" key="1">
    <citation type="submission" date="2020-05" db="EMBL/GenBank/DDBJ databases">
        <title>Whole genome shotgun sequence of Streptomyces microflavus NBRC 13062.</title>
        <authorList>
            <person name="Komaki H."/>
            <person name="Tamura T."/>
        </authorList>
    </citation>
    <scope>NUCLEOTIDE SEQUENCE [LARGE SCALE GENOMIC DNA]</scope>
    <source>
        <strain evidence="2 3">NBRC 13062</strain>
    </source>
</reference>
<feature type="compositionally biased region" description="Basic and acidic residues" evidence="1">
    <location>
        <begin position="120"/>
        <end position="138"/>
    </location>
</feature>
<dbReference type="Proteomes" id="UP000498740">
    <property type="component" value="Unassembled WGS sequence"/>
</dbReference>
<proteinExistence type="predicted"/>
<feature type="compositionally biased region" description="Basic and acidic residues" evidence="1">
    <location>
        <begin position="151"/>
        <end position="170"/>
    </location>
</feature>
<feature type="region of interest" description="Disordered" evidence="1">
    <location>
        <begin position="119"/>
        <end position="206"/>
    </location>
</feature>
<accession>A0A7J0CG51</accession>
<sequence>MVGRGVAEQDRAQGRLGGQVEAVPHRLGEVAAGLREAQHRTGRLMARGKNHLVRGAVPVRAGTVVSGRIYRSQCLVTVHQIVQGELERVPVEGAVDAQDERDVVGRAGAFEAVEEPEPLLGRREREGTGAGDGRERYGRGGRAAAGADLGGDGRRGGVAEDVGYGERDAEVLADAGGQPGGEQGVPAEVEEARLGRRGSAIPRTSA</sequence>
<name>A0A7J0CG51_STRMI</name>
<evidence type="ECO:0000313" key="3">
    <source>
        <dbReference type="Proteomes" id="UP000498740"/>
    </source>
</evidence>